<keyword evidence="3" id="KW-0732">Signal</keyword>
<dbReference type="RefSeq" id="XP_047782503.1">
    <property type="nucleotide sequence ID" value="XM_047925581.1"/>
</dbReference>
<feature type="domain" description="FAD-binding PCMH-type" evidence="4">
    <location>
        <begin position="128"/>
        <end position="311"/>
    </location>
</feature>
<dbReference type="Gene3D" id="3.30.465.10">
    <property type="match status" value="2"/>
</dbReference>
<evidence type="ECO:0000256" key="2">
    <source>
        <dbReference type="ARBA" id="ARBA00023002"/>
    </source>
</evidence>
<dbReference type="InterPro" id="IPR036318">
    <property type="entry name" value="FAD-bd_PCMH-like_sf"/>
</dbReference>
<dbReference type="Proteomes" id="UP000814176">
    <property type="component" value="Unassembled WGS sequence"/>
</dbReference>
<feature type="chain" id="PRO_5046340152" evidence="3">
    <location>
        <begin position="21"/>
        <end position="574"/>
    </location>
</feature>
<keyword evidence="6" id="KW-1185">Reference proteome</keyword>
<evidence type="ECO:0000259" key="4">
    <source>
        <dbReference type="PROSITE" id="PS51387"/>
    </source>
</evidence>
<comment type="similarity">
    <text evidence="1">Belongs to the oxygen-dependent FAD-linked oxidoreductase family.</text>
</comment>
<evidence type="ECO:0000256" key="3">
    <source>
        <dbReference type="SAM" id="SignalP"/>
    </source>
</evidence>
<dbReference type="PANTHER" id="PTHR13878">
    <property type="entry name" value="GULONOLACTONE OXIDASE"/>
    <property type="match status" value="1"/>
</dbReference>
<dbReference type="PANTHER" id="PTHR13878:SF91">
    <property type="entry name" value="FAD BINDING DOMAIN PROTEIN (AFU_ORTHOLOGUE AFUA_6G12070)-RELATED"/>
    <property type="match status" value="1"/>
</dbReference>
<dbReference type="InterPro" id="IPR012951">
    <property type="entry name" value="BBE"/>
</dbReference>
<proteinExistence type="inferred from homology"/>
<gene>
    <name evidence="5" type="ORF">C8Q71DRAFT_794973</name>
</gene>
<dbReference type="Pfam" id="PF01565">
    <property type="entry name" value="FAD_binding_4"/>
    <property type="match status" value="1"/>
</dbReference>
<dbReference type="InterPro" id="IPR006094">
    <property type="entry name" value="Oxid_FAD_bind_N"/>
</dbReference>
<dbReference type="InterPro" id="IPR016166">
    <property type="entry name" value="FAD-bd_PCMH"/>
</dbReference>
<dbReference type="EMBL" id="JADCUA010000004">
    <property type="protein sequence ID" value="KAH9841037.1"/>
    <property type="molecule type" value="Genomic_DNA"/>
</dbReference>
<name>A0ABQ8KRN2_9APHY</name>
<dbReference type="Pfam" id="PF08031">
    <property type="entry name" value="BBE"/>
    <property type="match status" value="1"/>
</dbReference>
<reference evidence="5 6" key="1">
    <citation type="journal article" date="2021" name="Environ. Microbiol.">
        <title>Gene family expansions and transcriptome signatures uncover fungal adaptations to wood decay.</title>
        <authorList>
            <person name="Hage H."/>
            <person name="Miyauchi S."/>
            <person name="Viragh M."/>
            <person name="Drula E."/>
            <person name="Min B."/>
            <person name="Chaduli D."/>
            <person name="Navarro D."/>
            <person name="Favel A."/>
            <person name="Norest M."/>
            <person name="Lesage-Meessen L."/>
            <person name="Balint B."/>
            <person name="Merenyi Z."/>
            <person name="de Eugenio L."/>
            <person name="Morin E."/>
            <person name="Martinez A.T."/>
            <person name="Baldrian P."/>
            <person name="Stursova M."/>
            <person name="Martinez M.J."/>
            <person name="Novotny C."/>
            <person name="Magnuson J.K."/>
            <person name="Spatafora J.W."/>
            <person name="Maurice S."/>
            <person name="Pangilinan J."/>
            <person name="Andreopoulos W."/>
            <person name="LaButti K."/>
            <person name="Hundley H."/>
            <person name="Na H."/>
            <person name="Kuo A."/>
            <person name="Barry K."/>
            <person name="Lipzen A."/>
            <person name="Henrissat B."/>
            <person name="Riley R."/>
            <person name="Ahrendt S."/>
            <person name="Nagy L.G."/>
            <person name="Grigoriev I.V."/>
            <person name="Martin F."/>
            <person name="Rosso M.N."/>
        </authorList>
    </citation>
    <scope>NUCLEOTIDE SEQUENCE [LARGE SCALE GENOMIC DNA]</scope>
    <source>
        <strain evidence="5 6">CIRM-BRFM 1785</strain>
    </source>
</reference>
<dbReference type="GeneID" id="72006313"/>
<dbReference type="InterPro" id="IPR050432">
    <property type="entry name" value="FAD-linked_Oxidoreductases_BP"/>
</dbReference>
<evidence type="ECO:0000313" key="6">
    <source>
        <dbReference type="Proteomes" id="UP000814176"/>
    </source>
</evidence>
<keyword evidence="2" id="KW-0560">Oxidoreductase</keyword>
<accession>A0ABQ8KRN2</accession>
<feature type="signal peptide" evidence="3">
    <location>
        <begin position="1"/>
        <end position="20"/>
    </location>
</feature>
<dbReference type="PROSITE" id="PS51387">
    <property type="entry name" value="FAD_PCMH"/>
    <property type="match status" value="1"/>
</dbReference>
<dbReference type="PROSITE" id="PS51257">
    <property type="entry name" value="PROKAR_LIPOPROTEIN"/>
    <property type="match status" value="1"/>
</dbReference>
<evidence type="ECO:0000313" key="5">
    <source>
        <dbReference type="EMBL" id="KAH9841037.1"/>
    </source>
</evidence>
<protein>
    <submittedName>
        <fullName evidence="5">FAD-binding domain-containing protein</fullName>
    </submittedName>
</protein>
<evidence type="ECO:0000256" key="1">
    <source>
        <dbReference type="ARBA" id="ARBA00005466"/>
    </source>
</evidence>
<organism evidence="5 6">
    <name type="scientific">Rhodofomes roseus</name>
    <dbReference type="NCBI Taxonomy" id="34475"/>
    <lineage>
        <taxon>Eukaryota</taxon>
        <taxon>Fungi</taxon>
        <taxon>Dikarya</taxon>
        <taxon>Basidiomycota</taxon>
        <taxon>Agaricomycotina</taxon>
        <taxon>Agaricomycetes</taxon>
        <taxon>Polyporales</taxon>
        <taxon>Rhodofomes</taxon>
    </lineage>
</organism>
<dbReference type="SUPFAM" id="SSF56176">
    <property type="entry name" value="FAD-binding/transporter-associated domain-like"/>
    <property type="match status" value="1"/>
</dbReference>
<dbReference type="InterPro" id="IPR016169">
    <property type="entry name" value="FAD-bd_PCMH_sub2"/>
</dbReference>
<sequence>MLFKPKFATILTLIVVSSCGDSFLQVGAVSQQQWDQLNSTVNGRLQAAVPFSRPCFPDVAQDVLGEFDEDECATVQAGYTNSTVRVGVVGSYMMTQWETCQATSEQCLLDDLDPSDAQAFSPPQVCAQGGIPPLYIDVQEPADVQAAFSFSQNTSVPIVVKTTGHDYSGRSSGANALALWMYNLQQLSYNSTFVASGCQESSAAPGVTVGAGVTFGQLYDFAEANNITCPGAAELSVAVVGGHLQGGGHSALSNAFGLAVDRLLEVKIVTPTGEYLTANSCQNEDLFFAIRGGGGGTFGVVMEATIRALPQLSFPAVHFDFNVTSETERELLQFIASNSLQWAEAGWGGYILPKGSMLFVNPFLSMAQAEEQMTSLQQFVTTNLGATFTLTLQPSFLTMFNNFLLPPALPVGLPFITTSRLIPAANFASNESQAELVDRVIEALDDSPYQIIFAVTPYYFKSPGGTSINPIWRESLWHVLGSASWNYNTTTDEKRAIYSNRTSQMDLLREITPGSGAYFNEADVHEPDASASFWGDNYDTLVAIKRRYDPNHLLDCWQCVDWEGPSAARFSCYL</sequence>
<comment type="caution">
    <text evidence="5">The sequence shown here is derived from an EMBL/GenBank/DDBJ whole genome shotgun (WGS) entry which is preliminary data.</text>
</comment>